<feature type="domain" description="DUF7788" evidence="1">
    <location>
        <begin position="52"/>
        <end position="118"/>
    </location>
</feature>
<evidence type="ECO:0000313" key="3">
    <source>
        <dbReference type="Proteomes" id="UP000541444"/>
    </source>
</evidence>
<dbReference type="EMBL" id="JACGCM010002618">
    <property type="protein sequence ID" value="KAF6137980.1"/>
    <property type="molecule type" value="Genomic_DNA"/>
</dbReference>
<name>A0A7J7L5X5_9MAGN</name>
<evidence type="ECO:0000313" key="2">
    <source>
        <dbReference type="EMBL" id="KAF6137980.1"/>
    </source>
</evidence>
<proteinExistence type="predicted"/>
<keyword evidence="3" id="KW-1185">Reference proteome</keyword>
<dbReference type="OrthoDB" id="1149618at2759"/>
<dbReference type="AlphaFoldDB" id="A0A7J7L5X5"/>
<dbReference type="Proteomes" id="UP000541444">
    <property type="component" value="Unassembled WGS sequence"/>
</dbReference>
<organism evidence="2 3">
    <name type="scientific">Kingdonia uniflora</name>
    <dbReference type="NCBI Taxonomy" id="39325"/>
    <lineage>
        <taxon>Eukaryota</taxon>
        <taxon>Viridiplantae</taxon>
        <taxon>Streptophyta</taxon>
        <taxon>Embryophyta</taxon>
        <taxon>Tracheophyta</taxon>
        <taxon>Spermatophyta</taxon>
        <taxon>Magnoliopsida</taxon>
        <taxon>Ranunculales</taxon>
        <taxon>Circaeasteraceae</taxon>
        <taxon>Kingdonia</taxon>
    </lineage>
</organism>
<dbReference type="Pfam" id="PF25043">
    <property type="entry name" value="DUF7788"/>
    <property type="match status" value="1"/>
</dbReference>
<dbReference type="InterPro" id="IPR011205">
    <property type="entry name" value="UCP015417_vWA"/>
</dbReference>
<dbReference type="PANTHER" id="PTHR31373:SF27">
    <property type="entry name" value="TROVE DOMAIN-CONTAINING PROTEIN"/>
    <property type="match status" value="1"/>
</dbReference>
<dbReference type="PANTHER" id="PTHR31373">
    <property type="entry name" value="OS06G0652100 PROTEIN"/>
    <property type="match status" value="1"/>
</dbReference>
<reference evidence="2 3" key="1">
    <citation type="journal article" date="2020" name="IScience">
        <title>Genome Sequencing of the Endangered Kingdonia uniflora (Circaeasteraceae, Ranunculales) Reveals Potential Mechanisms of Evolutionary Specialization.</title>
        <authorList>
            <person name="Sun Y."/>
            <person name="Deng T."/>
            <person name="Zhang A."/>
            <person name="Moore M.J."/>
            <person name="Landis J.B."/>
            <person name="Lin N."/>
            <person name="Zhang H."/>
            <person name="Zhang X."/>
            <person name="Huang J."/>
            <person name="Zhang X."/>
            <person name="Sun H."/>
            <person name="Wang H."/>
        </authorList>
    </citation>
    <scope>NUCLEOTIDE SEQUENCE [LARGE SCALE GENOMIC DNA]</scope>
    <source>
        <strain evidence="2">TB1705</strain>
        <tissue evidence="2">Leaf</tissue>
    </source>
</reference>
<comment type="caution">
    <text evidence="2">The sequence shown here is derived from an EMBL/GenBank/DDBJ whole genome shotgun (WGS) entry which is preliminary data.</text>
</comment>
<gene>
    <name evidence="2" type="ORF">GIB67_041853</name>
</gene>
<dbReference type="InterPro" id="IPR056690">
    <property type="entry name" value="DUF7788"/>
</dbReference>
<accession>A0A7J7L5X5</accession>
<evidence type="ECO:0000259" key="1">
    <source>
        <dbReference type="Pfam" id="PF25043"/>
    </source>
</evidence>
<dbReference type="PIRSF" id="PIRSF015417">
    <property type="entry name" value="T31B5_30_vWA"/>
    <property type="match status" value="1"/>
</dbReference>
<sequence>MKNCLAICDVSGSIYGIPMQDAISLGLLILSLRGCSCSAIWNLTKHPRINGKDYEAIQRNFKEKGYGSVVTEIVFWNLRDSKATSVAGTEKGMALVSGFSKNSSKLFLKEGGIVNPESVMEMAISGPEYQKLLVYD</sequence>
<protein>
    <recommendedName>
        <fullName evidence="1">DUF7788 domain-containing protein</fullName>
    </recommendedName>
</protein>